<keyword evidence="5" id="KW-0804">Transcription</keyword>
<dbReference type="GO" id="GO:0005634">
    <property type="term" value="C:nucleus"/>
    <property type="evidence" value="ECO:0007669"/>
    <property type="project" value="UniProtKB-SubCell"/>
</dbReference>
<dbReference type="AlphaFoldDB" id="A0ABD1W4L0"/>
<dbReference type="SUPFAM" id="SSF46689">
    <property type="entry name" value="Homeodomain-like"/>
    <property type="match status" value="2"/>
</dbReference>
<dbReference type="InterPro" id="IPR017930">
    <property type="entry name" value="Myb_dom"/>
</dbReference>
<dbReference type="PANTHER" id="PTHR47997:SF31">
    <property type="entry name" value="MYB TRANSCRIPTION FACTOR"/>
    <property type="match status" value="1"/>
</dbReference>
<evidence type="ECO:0000313" key="10">
    <source>
        <dbReference type="Proteomes" id="UP001604277"/>
    </source>
</evidence>
<name>A0ABD1W4L0_9LAMI</name>
<feature type="domain" description="HTH myb-type" evidence="8">
    <location>
        <begin position="89"/>
        <end position="143"/>
    </location>
</feature>
<evidence type="ECO:0000259" key="8">
    <source>
        <dbReference type="PROSITE" id="PS51294"/>
    </source>
</evidence>
<dbReference type="PROSITE" id="PS51294">
    <property type="entry name" value="HTH_MYB"/>
    <property type="match status" value="2"/>
</dbReference>
<comment type="subcellular location">
    <subcellularLocation>
        <location evidence="1">Nucleus</location>
    </subcellularLocation>
</comment>
<dbReference type="EMBL" id="JBFOLJ010000004">
    <property type="protein sequence ID" value="KAL2543708.1"/>
    <property type="molecule type" value="Genomic_DNA"/>
</dbReference>
<evidence type="ECO:0000313" key="9">
    <source>
        <dbReference type="EMBL" id="KAL2543708.1"/>
    </source>
</evidence>
<evidence type="ECO:0000256" key="5">
    <source>
        <dbReference type="ARBA" id="ARBA00023163"/>
    </source>
</evidence>
<dbReference type="GO" id="GO:0003677">
    <property type="term" value="F:DNA binding"/>
    <property type="evidence" value="ECO:0007669"/>
    <property type="project" value="UniProtKB-KW"/>
</dbReference>
<keyword evidence="4" id="KW-0238">DNA-binding</keyword>
<evidence type="ECO:0000256" key="1">
    <source>
        <dbReference type="ARBA" id="ARBA00004123"/>
    </source>
</evidence>
<sequence>MGKHSCCNQENVKRGLWSPEEDEKLIKYITAHGYGCWSEVPEKAGVFVACTRAPPSENCIYIYTEVTICIPGLQRCGKSCRLRWINYLRPDIRRGRFTPEEEQLIISLHEAVGNRWAHIASHLPGRTDNGIKNYWNSWIKKKIRKPSSPASTNMENPRTDHQHSQFFVDKFGQNHFLNQETLIPFHDPSFTFDINGIYNSHMDQIFLEHAGTLQNQIQAEEIFQPAGSFSDNMVPIDVQSCDNTNFFKAGEMAVDSLQRQEDSIWIDTHQYFSSSYFVWDQAGQLGGEEIFPTTSNMGTMLESSNEHE</sequence>
<accession>A0ABD1W4L0</accession>
<evidence type="ECO:0000256" key="4">
    <source>
        <dbReference type="ARBA" id="ARBA00023125"/>
    </source>
</evidence>
<keyword evidence="3" id="KW-0805">Transcription regulation</keyword>
<keyword evidence="6" id="KW-0539">Nucleus</keyword>
<evidence type="ECO:0000259" key="7">
    <source>
        <dbReference type="PROSITE" id="PS50090"/>
    </source>
</evidence>
<dbReference type="InterPro" id="IPR051953">
    <property type="entry name" value="Plant_SW-associated_TFs"/>
</dbReference>
<feature type="domain" description="Myb-like" evidence="7">
    <location>
        <begin position="9"/>
        <end position="88"/>
    </location>
</feature>
<feature type="domain" description="HTH myb-type" evidence="8">
    <location>
        <begin position="9"/>
        <end position="88"/>
    </location>
</feature>
<dbReference type="PROSITE" id="PS50090">
    <property type="entry name" value="MYB_LIKE"/>
    <property type="match status" value="2"/>
</dbReference>
<evidence type="ECO:0000256" key="6">
    <source>
        <dbReference type="ARBA" id="ARBA00023242"/>
    </source>
</evidence>
<evidence type="ECO:0000256" key="3">
    <source>
        <dbReference type="ARBA" id="ARBA00023015"/>
    </source>
</evidence>
<feature type="domain" description="Myb-like" evidence="7">
    <location>
        <begin position="89"/>
        <end position="139"/>
    </location>
</feature>
<organism evidence="9 10">
    <name type="scientific">Forsythia ovata</name>
    <dbReference type="NCBI Taxonomy" id="205694"/>
    <lineage>
        <taxon>Eukaryota</taxon>
        <taxon>Viridiplantae</taxon>
        <taxon>Streptophyta</taxon>
        <taxon>Embryophyta</taxon>
        <taxon>Tracheophyta</taxon>
        <taxon>Spermatophyta</taxon>
        <taxon>Magnoliopsida</taxon>
        <taxon>eudicotyledons</taxon>
        <taxon>Gunneridae</taxon>
        <taxon>Pentapetalae</taxon>
        <taxon>asterids</taxon>
        <taxon>lamiids</taxon>
        <taxon>Lamiales</taxon>
        <taxon>Oleaceae</taxon>
        <taxon>Forsythieae</taxon>
        <taxon>Forsythia</taxon>
    </lineage>
</organism>
<dbReference type="FunFam" id="1.10.10.60:FF:000348">
    <property type="entry name" value="Transcription factor MYB26"/>
    <property type="match status" value="1"/>
</dbReference>
<dbReference type="CDD" id="cd00167">
    <property type="entry name" value="SANT"/>
    <property type="match status" value="2"/>
</dbReference>
<dbReference type="Proteomes" id="UP001604277">
    <property type="component" value="Unassembled WGS sequence"/>
</dbReference>
<dbReference type="Gene3D" id="1.10.10.60">
    <property type="entry name" value="Homeodomain-like"/>
    <property type="match status" value="2"/>
</dbReference>
<keyword evidence="2" id="KW-0677">Repeat</keyword>
<gene>
    <name evidence="9" type="ORF">Fot_12941</name>
</gene>
<dbReference type="InterPro" id="IPR009057">
    <property type="entry name" value="Homeodomain-like_sf"/>
</dbReference>
<dbReference type="Pfam" id="PF00249">
    <property type="entry name" value="Myb_DNA-binding"/>
    <property type="match status" value="2"/>
</dbReference>
<protein>
    <submittedName>
        <fullName evidence="9">Transcription factor MYB</fullName>
    </submittedName>
</protein>
<evidence type="ECO:0000256" key="2">
    <source>
        <dbReference type="ARBA" id="ARBA00022737"/>
    </source>
</evidence>
<dbReference type="InterPro" id="IPR001005">
    <property type="entry name" value="SANT/Myb"/>
</dbReference>
<proteinExistence type="predicted"/>
<keyword evidence="10" id="KW-1185">Reference proteome</keyword>
<comment type="caution">
    <text evidence="9">The sequence shown here is derived from an EMBL/GenBank/DDBJ whole genome shotgun (WGS) entry which is preliminary data.</text>
</comment>
<dbReference type="SMART" id="SM00717">
    <property type="entry name" value="SANT"/>
    <property type="match status" value="2"/>
</dbReference>
<reference evidence="10" key="1">
    <citation type="submission" date="2024-07" db="EMBL/GenBank/DDBJ databases">
        <title>Two chromosome-level genome assemblies of Korean endemic species Abeliophyllum distichum and Forsythia ovata (Oleaceae).</title>
        <authorList>
            <person name="Jang H."/>
        </authorList>
    </citation>
    <scope>NUCLEOTIDE SEQUENCE [LARGE SCALE GENOMIC DNA]</scope>
</reference>
<dbReference type="PANTHER" id="PTHR47997">
    <property type="entry name" value="MYB DOMAIN PROTEIN 55"/>
    <property type="match status" value="1"/>
</dbReference>